<gene>
    <name evidence="3" type="ORF">MYCIT1_LOCUS32634</name>
</gene>
<sequence>MAFAKGRRFDPQQLSDVPGPGHYNLDQESQLTNYKRGAFLEKAERFIENAPSDVPGPGTYGNNRSEAQPNAIRHGKTSDERYAILQRRVEELERIHKEGKRASQAEIDRLKSDLSHCQKINQEHAERLDKQKKQNTLLEGRVQELKKTSSADQSELKDLKLKLKKSETERNQLVAKQNDLGETKKAVQTLDAKRRDELKEKDRELDELRKLVEGEKKKRELAEAQLDSNREKGDIELRQVQSHAQTVQRQLEEAQQHVADAADGSADLLNQVEEHRRLLALAAQDYRRLLDTTVSAIAHVKLKHDHEVLHIRALRLERKLANSDGQVAELAHLIRQSQERIQLLRQRRRSIGSPPSIEDFSQIAALVEVDLARSEVERLQIELATLESLTTLDRLQRENVTTAYLDVYAEQLWLRVQLSELGNRQMAFETEKNILQEERDSLSEQFEALKTEVSAIETEKTVLEQQMRVYEQRSLADKKAMQQLTETFRRNRMTEEGLRAEIDTMAGELAESEQFQQAYYKLSEEIQSLVARNELAEGEAERLSKFNAEILGHNNPAQRIVYLDRIRRELAETKQKLVSTVVELESAKTHTVELTNELEMYKSVTAPVEGKPRTTITRVGRPPLASLNQIS</sequence>
<dbReference type="Proteomes" id="UP001295794">
    <property type="component" value="Unassembled WGS sequence"/>
</dbReference>
<feature type="coiled-coil region" evidence="1">
    <location>
        <begin position="327"/>
        <end position="389"/>
    </location>
</feature>
<feature type="coiled-coil region" evidence="1">
    <location>
        <begin position="425"/>
        <end position="473"/>
    </location>
</feature>
<organism evidence="3 4">
    <name type="scientific">Mycena citricolor</name>
    <dbReference type="NCBI Taxonomy" id="2018698"/>
    <lineage>
        <taxon>Eukaryota</taxon>
        <taxon>Fungi</taxon>
        <taxon>Dikarya</taxon>
        <taxon>Basidiomycota</taxon>
        <taxon>Agaricomycotina</taxon>
        <taxon>Agaricomycetes</taxon>
        <taxon>Agaricomycetidae</taxon>
        <taxon>Agaricales</taxon>
        <taxon>Marasmiineae</taxon>
        <taxon>Mycenaceae</taxon>
        <taxon>Mycena</taxon>
    </lineage>
</organism>
<evidence type="ECO:0000256" key="2">
    <source>
        <dbReference type="SAM" id="MobiDB-lite"/>
    </source>
</evidence>
<feature type="region of interest" description="Disordered" evidence="2">
    <location>
        <begin position="49"/>
        <end position="70"/>
    </location>
</feature>
<keyword evidence="1" id="KW-0175">Coiled coil</keyword>
<dbReference type="Pfam" id="PF07004">
    <property type="entry name" value="SHIPPO-rpt"/>
    <property type="match status" value="1"/>
</dbReference>
<feature type="region of interest" description="Disordered" evidence="2">
    <location>
        <begin position="1"/>
        <end position="27"/>
    </location>
</feature>
<evidence type="ECO:0008006" key="5">
    <source>
        <dbReference type="Google" id="ProtNLM"/>
    </source>
</evidence>
<accession>A0AAD2K6I3</accession>
<protein>
    <recommendedName>
        <fullName evidence="5">Hyaluronan-mediated motility receptor C-terminal domain-containing protein</fullName>
    </recommendedName>
</protein>
<evidence type="ECO:0000313" key="4">
    <source>
        <dbReference type="Proteomes" id="UP001295794"/>
    </source>
</evidence>
<name>A0AAD2K6I3_9AGAR</name>
<feature type="coiled-coil region" evidence="1">
    <location>
        <begin position="82"/>
        <end position="257"/>
    </location>
</feature>
<dbReference type="AlphaFoldDB" id="A0AAD2K6I3"/>
<keyword evidence="4" id="KW-1185">Reference proteome</keyword>
<dbReference type="InterPro" id="IPR010736">
    <property type="entry name" value="SHIPPO-rpt"/>
</dbReference>
<dbReference type="EMBL" id="CAVNYO010000444">
    <property type="protein sequence ID" value="CAK5281483.1"/>
    <property type="molecule type" value="Genomic_DNA"/>
</dbReference>
<evidence type="ECO:0000256" key="1">
    <source>
        <dbReference type="SAM" id="Coils"/>
    </source>
</evidence>
<reference evidence="3" key="1">
    <citation type="submission" date="2023-11" db="EMBL/GenBank/DDBJ databases">
        <authorList>
            <person name="De Vega J J."/>
            <person name="De Vega J J."/>
        </authorList>
    </citation>
    <scope>NUCLEOTIDE SEQUENCE</scope>
</reference>
<evidence type="ECO:0000313" key="3">
    <source>
        <dbReference type="EMBL" id="CAK5281483.1"/>
    </source>
</evidence>
<comment type="caution">
    <text evidence="3">The sequence shown here is derived from an EMBL/GenBank/DDBJ whole genome shotgun (WGS) entry which is preliminary data.</text>
</comment>
<proteinExistence type="predicted"/>